<feature type="region of interest" description="Disordered" evidence="1">
    <location>
        <begin position="553"/>
        <end position="590"/>
    </location>
</feature>
<dbReference type="PANTHER" id="PTHR34203:SF15">
    <property type="entry name" value="SLL1173 PROTEIN"/>
    <property type="match status" value="1"/>
</dbReference>
<evidence type="ECO:0000313" key="4">
    <source>
        <dbReference type="Proteomes" id="UP000650467"/>
    </source>
</evidence>
<dbReference type="Pfam" id="PF05050">
    <property type="entry name" value="Methyltransf_21"/>
    <property type="match status" value="1"/>
</dbReference>
<dbReference type="NCBIfam" id="TIGR01444">
    <property type="entry name" value="fkbM_fam"/>
    <property type="match status" value="1"/>
</dbReference>
<dbReference type="InterPro" id="IPR052514">
    <property type="entry name" value="SAM-dependent_MTase"/>
</dbReference>
<evidence type="ECO:0000256" key="1">
    <source>
        <dbReference type="SAM" id="MobiDB-lite"/>
    </source>
</evidence>
<feature type="domain" description="Methyltransferase FkbM" evidence="2">
    <location>
        <begin position="124"/>
        <end position="206"/>
    </location>
</feature>
<dbReference type="InterPro" id="IPR006342">
    <property type="entry name" value="FkbM_mtfrase"/>
</dbReference>
<gene>
    <name evidence="3" type="ORF">HXX76_010481</name>
</gene>
<proteinExistence type="predicted"/>
<dbReference type="Proteomes" id="UP000650467">
    <property type="component" value="Unassembled WGS sequence"/>
</dbReference>
<dbReference type="AlphaFoldDB" id="A0A835VUG4"/>
<dbReference type="Gene3D" id="3.40.50.150">
    <property type="entry name" value="Vaccinia Virus protein VP39"/>
    <property type="match status" value="1"/>
</dbReference>
<sequence>MPSRHPACLSDAEGCGVCRDCEQGPQGEQQRAAVAAAAGRPLASVDVHCFEPSWWHQRALKAARDQVYGSPGAPRSTTDKGAAGGGTAVRFNVLPYAVSNATGVTQFPANCTSELCNLEAGSLEGETWVDVNVTTVDDYVRRNGIDKIDILKIDTEGFDPTVLAGAYNTLLRHKAEVLSFEYHHYWTRSGGTLPMCLDYLEQLGYSCYFDGPKLHRLTGCWDPGFEIKDWSNVVCAVRGSPMEGRLAELAILKTAAGRRPTGSGSGSGSRSGYFEAGRTPGSSRSVGVWVGRGVLTGARVRDLLSAALSSPLPDWRQKLDWLLARCEGYPQALQAAAAAAATAVAAEADGAGTITPSRVKQSLARIKATPEAFRISASQMVMAPEPRPDGDEDGDGEEPWGEAAGGQLAELAVRTGAAGGSNGNRNCDSSRNSFSARLAALHERGLVVTFRECEPECWATWDPNSSTLITLYGRSCPQLQLTPALLERACRQRCLRVLRAVLRHAGQGVFRPEHASMAAGGERRPPGSLPVDDGRAFAVMDFFDRLGLLPPQPRPAAAAGPCPAPAGATRAGQHPTAAEQEEQQQPEAGAVQASAEQQQWGRAMTDAVMSGNGLRFVAYLHTRCGAVPDLWELAATGGCSVEVLEWAVRVLRGAGRELPEVTEAQVLRLCCGGNPPAAAWALRRLAAPLPSLEMILAAVKAAPGQCNAFPNIGAWLRLTAWLLEGEPLGAGSDRDDEALCGDEEGKAARAVAAWACSWEQ</sequence>
<feature type="region of interest" description="Disordered" evidence="1">
    <location>
        <begin position="257"/>
        <end position="281"/>
    </location>
</feature>
<protein>
    <recommendedName>
        <fullName evidence="2">Methyltransferase FkbM domain-containing protein</fullName>
    </recommendedName>
</protein>
<dbReference type="SUPFAM" id="SSF53335">
    <property type="entry name" value="S-adenosyl-L-methionine-dependent methyltransferases"/>
    <property type="match status" value="1"/>
</dbReference>
<dbReference type="InterPro" id="IPR029063">
    <property type="entry name" value="SAM-dependent_MTases_sf"/>
</dbReference>
<organism evidence="3 4">
    <name type="scientific">Chlamydomonas incerta</name>
    <dbReference type="NCBI Taxonomy" id="51695"/>
    <lineage>
        <taxon>Eukaryota</taxon>
        <taxon>Viridiplantae</taxon>
        <taxon>Chlorophyta</taxon>
        <taxon>core chlorophytes</taxon>
        <taxon>Chlorophyceae</taxon>
        <taxon>CS clade</taxon>
        <taxon>Chlamydomonadales</taxon>
        <taxon>Chlamydomonadaceae</taxon>
        <taxon>Chlamydomonas</taxon>
    </lineage>
</organism>
<comment type="caution">
    <text evidence="3">The sequence shown here is derived from an EMBL/GenBank/DDBJ whole genome shotgun (WGS) entry which is preliminary data.</text>
</comment>
<evidence type="ECO:0000313" key="3">
    <source>
        <dbReference type="EMBL" id="KAG2428335.1"/>
    </source>
</evidence>
<evidence type="ECO:0000259" key="2">
    <source>
        <dbReference type="Pfam" id="PF05050"/>
    </source>
</evidence>
<accession>A0A835VUG4</accession>
<reference evidence="3" key="1">
    <citation type="journal article" date="2020" name="bioRxiv">
        <title>Comparative genomics of Chlamydomonas.</title>
        <authorList>
            <person name="Craig R.J."/>
            <person name="Hasan A.R."/>
            <person name="Ness R.W."/>
            <person name="Keightley P.D."/>
        </authorList>
    </citation>
    <scope>NUCLEOTIDE SEQUENCE</scope>
    <source>
        <strain evidence="3">SAG 7.73</strain>
    </source>
</reference>
<name>A0A835VUG4_CHLIN</name>
<dbReference type="PANTHER" id="PTHR34203">
    <property type="entry name" value="METHYLTRANSFERASE, FKBM FAMILY PROTEIN"/>
    <property type="match status" value="1"/>
</dbReference>
<keyword evidence="4" id="KW-1185">Reference proteome</keyword>
<feature type="compositionally biased region" description="Low complexity" evidence="1">
    <location>
        <begin position="553"/>
        <end position="571"/>
    </location>
</feature>
<dbReference type="EMBL" id="JAEHOC010000035">
    <property type="protein sequence ID" value="KAG2428335.1"/>
    <property type="molecule type" value="Genomic_DNA"/>
</dbReference>
<dbReference type="OrthoDB" id="530233at2759"/>